<evidence type="ECO:0000259" key="3">
    <source>
        <dbReference type="Pfam" id="PF18142"/>
    </source>
</evidence>
<gene>
    <name evidence="4" type="ORF">A9Z42_0082310</name>
</gene>
<dbReference type="Proteomes" id="UP000219286">
    <property type="component" value="Unassembled WGS sequence"/>
</dbReference>
<comment type="caution">
    <text evidence="4">The sequence shown here is derived from an EMBL/GenBank/DDBJ whole genome shotgun (WGS) entry which is preliminary data.</text>
</comment>
<evidence type="ECO:0000313" key="4">
    <source>
        <dbReference type="EMBL" id="OTA07355.1"/>
    </source>
</evidence>
<dbReference type="PANTHER" id="PTHR38793:SF3">
    <property type="entry name" value="SMODS AND SLOG-ASSOCIATING 2TM EFFECTOR DOMAIN-CONTAINING PROTEIN"/>
    <property type="match status" value="1"/>
</dbReference>
<feature type="transmembrane region" description="Helical" evidence="2">
    <location>
        <begin position="140"/>
        <end position="158"/>
    </location>
</feature>
<feature type="transmembrane region" description="Helical" evidence="2">
    <location>
        <begin position="112"/>
        <end position="134"/>
    </location>
</feature>
<evidence type="ECO:0000313" key="5">
    <source>
        <dbReference type="Proteomes" id="UP000219286"/>
    </source>
</evidence>
<reference evidence="4 5" key="1">
    <citation type="journal article" date="2015" name="Genome Announc.">
        <title>Genome sequence and annotation of Trichoderma parareesei, the ancestor of the cellulase producer Trichoderma reesei.</title>
        <authorList>
            <person name="Yang D."/>
            <person name="Pomraning K."/>
            <person name="Kopchinskiy A."/>
            <person name="Karimi Aghcheh R."/>
            <person name="Atanasova L."/>
            <person name="Chenthamara K."/>
            <person name="Baker S.E."/>
            <person name="Zhang R."/>
            <person name="Shen Q."/>
            <person name="Freitag M."/>
            <person name="Kubicek C.P."/>
            <person name="Druzhinina I.S."/>
        </authorList>
    </citation>
    <scope>NUCLEOTIDE SEQUENCE [LARGE SCALE GENOMIC DNA]</scope>
    <source>
        <strain evidence="4 5">CBS 125925</strain>
    </source>
</reference>
<keyword evidence="2" id="KW-0472">Membrane</keyword>
<dbReference type="PANTHER" id="PTHR38793">
    <property type="entry name" value="SLATT_FUNGAL DOMAIN-CONTAINING PROTEIN-RELATED"/>
    <property type="match status" value="1"/>
</dbReference>
<evidence type="ECO:0000256" key="1">
    <source>
        <dbReference type="SAM" id="MobiDB-lite"/>
    </source>
</evidence>
<proteinExistence type="predicted"/>
<name>A0A2H3A3V4_TRIPA</name>
<evidence type="ECO:0000256" key="2">
    <source>
        <dbReference type="SAM" id="Phobius"/>
    </source>
</evidence>
<feature type="domain" description="SMODS and SLOG-associating 2TM effector" evidence="3">
    <location>
        <begin position="95"/>
        <end position="213"/>
    </location>
</feature>
<keyword evidence="5" id="KW-1185">Reference proteome</keyword>
<protein>
    <recommendedName>
        <fullName evidence="3">SMODS and SLOG-associating 2TM effector domain-containing protein</fullName>
    </recommendedName>
</protein>
<keyword evidence="2" id="KW-0812">Transmembrane</keyword>
<keyword evidence="2" id="KW-1133">Transmembrane helix</keyword>
<organism evidence="4 5">
    <name type="scientific">Trichoderma parareesei</name>
    <name type="common">Filamentous fungus</name>
    <dbReference type="NCBI Taxonomy" id="858221"/>
    <lineage>
        <taxon>Eukaryota</taxon>
        <taxon>Fungi</taxon>
        <taxon>Dikarya</taxon>
        <taxon>Ascomycota</taxon>
        <taxon>Pezizomycotina</taxon>
        <taxon>Sordariomycetes</taxon>
        <taxon>Hypocreomycetidae</taxon>
        <taxon>Hypocreales</taxon>
        <taxon>Hypocreaceae</taxon>
        <taxon>Trichoderma</taxon>
    </lineage>
</organism>
<dbReference type="Pfam" id="PF18142">
    <property type="entry name" value="SLATT_fungal"/>
    <property type="match status" value="1"/>
</dbReference>
<dbReference type="EMBL" id="LFMI01000769">
    <property type="protein sequence ID" value="OTA07355.1"/>
    <property type="molecule type" value="Genomic_DNA"/>
</dbReference>
<dbReference type="OrthoDB" id="4472872at2759"/>
<dbReference type="NCBIfam" id="NF033635">
    <property type="entry name" value="SLATT_fungal"/>
    <property type="match status" value="1"/>
</dbReference>
<sequence>MLARLAQVIRVLDGRDPLSADREEQGLPPVSEEEGQNTNGDGRRITIIGTDNDALVPPNDKLLAFRSLTGIDTVPALASNGHAKRVAPNIGLYFRVVQAEQKAAKNYRFFHIAINFCLGAQIIIGAALTAIGAADGSRHAITGLGAMNTIMAGILTYLKGSGLPDRFKIQENQWREIREHIEQRERELCLADCTLDAQEEVFIIEEMYNQAKAELDARGHGIRYFNGVHHSHQKMQNTPIRPIVQRPSVKVAQSTDTLATPPPAAVREGAGLSAKMPVNVVL</sequence>
<accession>A0A2H3A3V4</accession>
<dbReference type="InterPro" id="IPR041622">
    <property type="entry name" value="SLATT_fungi"/>
</dbReference>
<dbReference type="AlphaFoldDB" id="A0A2H3A3V4"/>
<feature type="region of interest" description="Disordered" evidence="1">
    <location>
        <begin position="19"/>
        <end position="44"/>
    </location>
</feature>